<feature type="signal peptide" evidence="1">
    <location>
        <begin position="1"/>
        <end position="25"/>
    </location>
</feature>
<comment type="subcellular location">
    <subcellularLocation>
        <location evidence="1">Golgi apparatus membrane</location>
        <topology evidence="1">Multi-pass membrane protein</topology>
    </subcellularLocation>
</comment>
<dbReference type="EMBL" id="VEPZ02000434">
    <property type="protein sequence ID" value="KAE8724989.1"/>
    <property type="molecule type" value="Genomic_DNA"/>
</dbReference>
<sequence length="184" mass="20909">MSKMAGSHLILLYFYICGLVASLDASEGDAYPIYKVCLEKCEKSGCVGEKCFQHCKFYSDGKSIDGLWYLQAMLHGYGDRYGTETETENGLNMKVCMAMGVAQVVIWGVWADVTNHPSRWKVWLFNVGGILAVLLEIYDFPPYKGFLDAHALWHAAYIPLSYLCWSFVRDDAEFRTLTLLKKMK</sequence>
<comment type="caution">
    <text evidence="2">The sequence shown here is derived from an EMBL/GenBank/DDBJ whole genome shotgun (WGS) entry which is preliminary data.</text>
</comment>
<comment type="similarity">
    <text evidence="1">Belongs to the PGAP3 family.</text>
</comment>
<keyword evidence="1" id="KW-0472">Membrane</keyword>
<feature type="transmembrane region" description="Helical" evidence="1">
    <location>
        <begin position="122"/>
        <end position="138"/>
    </location>
</feature>
<keyword evidence="1" id="KW-0333">Golgi apparatus</keyword>
<keyword evidence="1" id="KW-1133">Transmembrane helix</keyword>
<dbReference type="InterPro" id="IPR007217">
    <property type="entry name" value="Per1-like"/>
</dbReference>
<comment type="caution">
    <text evidence="1">Lacks conserved residue(s) required for the propagation of feature annotation.</text>
</comment>
<keyword evidence="1" id="KW-0337">GPI-anchor biosynthesis</keyword>
<dbReference type="AlphaFoldDB" id="A0A6A3CCV8"/>
<keyword evidence="1" id="KW-0812">Transmembrane</keyword>
<organism evidence="2 3">
    <name type="scientific">Hibiscus syriacus</name>
    <name type="common">Rose of Sharon</name>
    <dbReference type="NCBI Taxonomy" id="106335"/>
    <lineage>
        <taxon>Eukaryota</taxon>
        <taxon>Viridiplantae</taxon>
        <taxon>Streptophyta</taxon>
        <taxon>Embryophyta</taxon>
        <taxon>Tracheophyta</taxon>
        <taxon>Spermatophyta</taxon>
        <taxon>Magnoliopsida</taxon>
        <taxon>eudicotyledons</taxon>
        <taxon>Gunneridae</taxon>
        <taxon>Pentapetalae</taxon>
        <taxon>rosids</taxon>
        <taxon>malvids</taxon>
        <taxon>Malvales</taxon>
        <taxon>Malvaceae</taxon>
        <taxon>Malvoideae</taxon>
        <taxon>Hibiscus</taxon>
    </lineage>
</organism>
<feature type="chain" id="PRO_5025713660" description="Post-GPI attachment to proteins factor 3" evidence="1">
    <location>
        <begin position="26"/>
        <end position="184"/>
    </location>
</feature>
<dbReference type="PANTHER" id="PTHR13148">
    <property type="entry name" value="PER1-RELATED"/>
    <property type="match status" value="1"/>
</dbReference>
<protein>
    <recommendedName>
        <fullName evidence="1">Post-GPI attachment to proteins factor 3</fullName>
    </recommendedName>
</protein>
<dbReference type="GO" id="GO:0006506">
    <property type="term" value="P:GPI anchor biosynthetic process"/>
    <property type="evidence" value="ECO:0007669"/>
    <property type="project" value="UniProtKB-KW"/>
</dbReference>
<proteinExistence type="inferred from homology"/>
<name>A0A6A3CCV8_HIBSY</name>
<evidence type="ECO:0000313" key="3">
    <source>
        <dbReference type="Proteomes" id="UP000436088"/>
    </source>
</evidence>
<accession>A0A6A3CCV8</accession>
<keyword evidence="3" id="KW-1185">Reference proteome</keyword>
<comment type="function">
    <text evidence="1">Involved in the lipid remodeling steps of GPI-anchor maturation.</text>
</comment>
<gene>
    <name evidence="2" type="ORF">F3Y22_tig00009024pilonHSYRG00025</name>
</gene>
<dbReference type="Pfam" id="PF04080">
    <property type="entry name" value="Per1"/>
    <property type="match status" value="1"/>
</dbReference>
<evidence type="ECO:0000256" key="1">
    <source>
        <dbReference type="RuleBase" id="RU365066"/>
    </source>
</evidence>
<keyword evidence="1" id="KW-0732">Signal</keyword>
<feature type="transmembrane region" description="Helical" evidence="1">
    <location>
        <begin position="150"/>
        <end position="168"/>
    </location>
</feature>
<dbReference type="Proteomes" id="UP000436088">
    <property type="component" value="Unassembled WGS sequence"/>
</dbReference>
<dbReference type="GO" id="GO:0005789">
    <property type="term" value="C:endoplasmic reticulum membrane"/>
    <property type="evidence" value="ECO:0007669"/>
    <property type="project" value="TreeGrafter"/>
</dbReference>
<dbReference type="PANTHER" id="PTHR13148:SF20">
    <property type="entry name" value="POST-GPI ATTACHMENT TO PROTEINS FACTOR 3"/>
    <property type="match status" value="1"/>
</dbReference>
<reference evidence="2" key="1">
    <citation type="submission" date="2019-09" db="EMBL/GenBank/DDBJ databases">
        <title>Draft genome information of white flower Hibiscus syriacus.</title>
        <authorList>
            <person name="Kim Y.-M."/>
        </authorList>
    </citation>
    <scope>NUCLEOTIDE SEQUENCE [LARGE SCALE GENOMIC DNA]</scope>
    <source>
        <strain evidence="2">YM2019G1</strain>
    </source>
</reference>
<evidence type="ECO:0000313" key="2">
    <source>
        <dbReference type="EMBL" id="KAE8724989.1"/>
    </source>
</evidence>
<dbReference type="GO" id="GO:0000139">
    <property type="term" value="C:Golgi membrane"/>
    <property type="evidence" value="ECO:0007669"/>
    <property type="project" value="UniProtKB-SubCell"/>
</dbReference>
<dbReference type="GO" id="GO:0016788">
    <property type="term" value="F:hydrolase activity, acting on ester bonds"/>
    <property type="evidence" value="ECO:0007669"/>
    <property type="project" value="TreeGrafter"/>
</dbReference>